<dbReference type="EMBL" id="CABPSJ010000002">
    <property type="protein sequence ID" value="VVD85175.1"/>
    <property type="molecule type" value="Genomic_DNA"/>
</dbReference>
<dbReference type="AlphaFoldDB" id="A0A5E4TB68"/>
<dbReference type="OrthoDB" id="9815245at2"/>
<evidence type="ECO:0000259" key="2">
    <source>
        <dbReference type="Pfam" id="PF01551"/>
    </source>
</evidence>
<feature type="domain" description="M23ase beta-sheet core" evidence="2">
    <location>
        <begin position="156"/>
        <end position="253"/>
    </location>
</feature>
<dbReference type="InterPro" id="IPR011055">
    <property type="entry name" value="Dup_hybrid_motif"/>
</dbReference>
<sequence>MSFSFPSSKRRCAALDGGGPSLLGRGEGHRSRWHAVCVWLCMAMPLPAMAGVGSTSDALRLHPRPTPSFAFSHVAVPTPTATSRYSVCGKVTALYPMPATPGAVRCRTVALMARPNAFSPTSAPRASKSLVMPVTYSRISSDYGTRYHPVTRVKHSHTGIDLVAPHGAPVRVVAQGVVKTIGYERRGFGRYIVIDHRYDNETIYAHLSATARGLRVGQTVRAGDVIGAVGKTGMVTGAHLHFEQRRQGVPVDPRPLLRRTARASEVHTVTDNGCHNLLDDLVACHSPGRAWATDRWQYSPL</sequence>
<dbReference type="CDD" id="cd12797">
    <property type="entry name" value="M23_peptidase"/>
    <property type="match status" value="1"/>
</dbReference>
<proteinExistence type="predicted"/>
<organism evidence="3 4">
    <name type="scientific">Pandoraea communis</name>
    <dbReference type="NCBI Taxonomy" id="2508297"/>
    <lineage>
        <taxon>Bacteria</taxon>
        <taxon>Pseudomonadati</taxon>
        <taxon>Pseudomonadota</taxon>
        <taxon>Betaproteobacteria</taxon>
        <taxon>Burkholderiales</taxon>
        <taxon>Burkholderiaceae</taxon>
        <taxon>Pandoraea</taxon>
    </lineage>
</organism>
<evidence type="ECO:0000313" key="3">
    <source>
        <dbReference type="EMBL" id="VVD85175.1"/>
    </source>
</evidence>
<evidence type="ECO:0000256" key="1">
    <source>
        <dbReference type="ARBA" id="ARBA00022729"/>
    </source>
</evidence>
<protein>
    <submittedName>
        <fullName evidence="3">Peptidase M23B</fullName>
    </submittedName>
</protein>
<accession>A0A5E4TB68</accession>
<dbReference type="Pfam" id="PF01551">
    <property type="entry name" value="Peptidase_M23"/>
    <property type="match status" value="1"/>
</dbReference>
<dbReference type="InterPro" id="IPR050570">
    <property type="entry name" value="Cell_wall_metabolism_enzyme"/>
</dbReference>
<name>A0A5E4TB68_9BURK</name>
<dbReference type="GO" id="GO:0004222">
    <property type="term" value="F:metalloendopeptidase activity"/>
    <property type="evidence" value="ECO:0007669"/>
    <property type="project" value="TreeGrafter"/>
</dbReference>
<dbReference type="PANTHER" id="PTHR21666">
    <property type="entry name" value="PEPTIDASE-RELATED"/>
    <property type="match status" value="1"/>
</dbReference>
<dbReference type="SUPFAM" id="SSF51261">
    <property type="entry name" value="Duplicated hybrid motif"/>
    <property type="match status" value="1"/>
</dbReference>
<keyword evidence="1" id="KW-0732">Signal</keyword>
<dbReference type="InterPro" id="IPR016047">
    <property type="entry name" value="M23ase_b-sheet_dom"/>
</dbReference>
<evidence type="ECO:0000313" key="4">
    <source>
        <dbReference type="Proteomes" id="UP000337189"/>
    </source>
</evidence>
<gene>
    <name evidence="3" type="ORF">PCO31110_01317</name>
</gene>
<dbReference type="Proteomes" id="UP000337189">
    <property type="component" value="Unassembled WGS sequence"/>
</dbReference>
<dbReference type="PANTHER" id="PTHR21666:SF289">
    <property type="entry name" value="L-ALA--D-GLU ENDOPEPTIDASE"/>
    <property type="match status" value="1"/>
</dbReference>
<reference evidence="3 4" key="1">
    <citation type="submission" date="2019-08" db="EMBL/GenBank/DDBJ databases">
        <authorList>
            <person name="Peeters C."/>
        </authorList>
    </citation>
    <scope>NUCLEOTIDE SEQUENCE [LARGE SCALE GENOMIC DNA]</scope>
    <source>
        <strain evidence="3 4">LMG 31110</strain>
    </source>
</reference>
<dbReference type="Gene3D" id="2.70.70.10">
    <property type="entry name" value="Glucose Permease (Domain IIA)"/>
    <property type="match status" value="1"/>
</dbReference>